<dbReference type="Gene3D" id="3.50.30.40">
    <property type="entry name" value="Ribonuclease E inhibitor RraA/RraA-like"/>
    <property type="match status" value="1"/>
</dbReference>
<evidence type="ECO:0000256" key="8">
    <source>
        <dbReference type="ARBA" id="ARBA00025046"/>
    </source>
</evidence>
<evidence type="ECO:0000256" key="2">
    <source>
        <dbReference type="ARBA" id="ARBA00001968"/>
    </source>
</evidence>
<protein>
    <recommendedName>
        <fullName evidence="7">Putative 4-hydroxy-4-methyl-2-oxoglutarate aldolase</fullName>
        <ecNumber evidence="6">4.1.1.112</ecNumber>
        <ecNumber evidence="5">4.1.3.17</ecNumber>
    </recommendedName>
    <alternativeName>
        <fullName evidence="11">Oxaloacetate decarboxylase</fullName>
    </alternativeName>
    <alternativeName>
        <fullName evidence="9">Regulator of ribonuclease activity homolog</fullName>
    </alternativeName>
    <alternativeName>
        <fullName evidence="10">RraA-like protein</fullName>
    </alternativeName>
</protein>
<comment type="caution">
    <text evidence="13">The sequence shown here is derived from an EMBL/GenBank/DDBJ whole genome shotgun (WGS) entry which is preliminary data.</text>
</comment>
<evidence type="ECO:0000256" key="10">
    <source>
        <dbReference type="ARBA" id="ARBA00030169"/>
    </source>
</evidence>
<dbReference type="EC" id="4.1.3.17" evidence="5"/>
<dbReference type="RefSeq" id="WP_262400872.1">
    <property type="nucleotide sequence ID" value="NZ_JACRTB010000032.1"/>
</dbReference>
<evidence type="ECO:0000256" key="7">
    <source>
        <dbReference type="ARBA" id="ARBA00016549"/>
    </source>
</evidence>
<comment type="similarity">
    <text evidence="3">Belongs to the class II aldolase/RraA-like family.</text>
</comment>
<evidence type="ECO:0000256" key="12">
    <source>
        <dbReference type="ARBA" id="ARBA00047973"/>
    </source>
</evidence>
<keyword evidence="14" id="KW-1185">Reference proteome</keyword>
<dbReference type="InterPro" id="IPR005493">
    <property type="entry name" value="RraA/RraA-like"/>
</dbReference>
<dbReference type="InterPro" id="IPR036704">
    <property type="entry name" value="RraA/RraA-like_sf"/>
</dbReference>
<dbReference type="Proteomes" id="UP000658131">
    <property type="component" value="Unassembled WGS sequence"/>
</dbReference>
<evidence type="ECO:0000256" key="5">
    <source>
        <dbReference type="ARBA" id="ARBA00012213"/>
    </source>
</evidence>
<dbReference type="SUPFAM" id="SSF89562">
    <property type="entry name" value="RraA-like"/>
    <property type="match status" value="1"/>
</dbReference>
<dbReference type="PANTHER" id="PTHR33254:SF4">
    <property type="entry name" value="4-HYDROXY-4-METHYL-2-OXOGLUTARATE ALDOLASE 3-RELATED"/>
    <property type="match status" value="1"/>
</dbReference>
<evidence type="ECO:0000256" key="4">
    <source>
        <dbReference type="ARBA" id="ARBA00011233"/>
    </source>
</evidence>
<comment type="cofactor">
    <cofactor evidence="2">
        <name>a divalent metal cation</name>
        <dbReference type="ChEBI" id="CHEBI:60240"/>
    </cofactor>
</comment>
<sequence>MLDENVRKFYESVQTGVVTDAMYLLGLEGWMTDVFPLRPEKRIFGKAFTVQAVRIREKGEPNYTIYDLSEKWEAGDILVVDAFGENCSLMGENIAHTCMYGGLNGVVLNGRCRDFGQISELEMPVFGKGPAMELKNKRFKYGMYQVTLANMAGAQVRPGDYILGDVDGVLVIPSDRLEDIMYQAEMIIEVENEMEDAIRNRCSVAEVKAIASKKKKARA</sequence>
<accession>A0ABR7NMD2</accession>
<evidence type="ECO:0000313" key="13">
    <source>
        <dbReference type="EMBL" id="MBC8577469.1"/>
    </source>
</evidence>
<evidence type="ECO:0000256" key="11">
    <source>
        <dbReference type="ARBA" id="ARBA00032305"/>
    </source>
</evidence>
<comment type="catalytic activity">
    <reaction evidence="12">
        <text>oxaloacetate + H(+) = pyruvate + CO2</text>
        <dbReference type="Rhea" id="RHEA:15641"/>
        <dbReference type="ChEBI" id="CHEBI:15361"/>
        <dbReference type="ChEBI" id="CHEBI:15378"/>
        <dbReference type="ChEBI" id="CHEBI:16452"/>
        <dbReference type="ChEBI" id="CHEBI:16526"/>
        <dbReference type="EC" id="4.1.1.112"/>
    </reaction>
</comment>
<evidence type="ECO:0000256" key="1">
    <source>
        <dbReference type="ARBA" id="ARBA00001342"/>
    </source>
</evidence>
<comment type="function">
    <text evidence="8">Catalyzes the aldol cleavage of 4-hydroxy-4-methyl-2-oxoglutarate (HMG) into 2 molecules of pyruvate. Also contains a secondary oxaloacetate (OAA) decarboxylase activity due to the common pyruvate enolate transition state formed following C-C bond cleavage in the retro-aldol and decarboxylation reactions.</text>
</comment>
<evidence type="ECO:0000256" key="6">
    <source>
        <dbReference type="ARBA" id="ARBA00012947"/>
    </source>
</evidence>
<dbReference type="EC" id="4.1.1.112" evidence="6"/>
<comment type="subunit">
    <text evidence="4">Homotrimer.</text>
</comment>
<dbReference type="PANTHER" id="PTHR33254">
    <property type="entry name" value="4-HYDROXY-4-METHYL-2-OXOGLUTARATE ALDOLASE 3-RELATED"/>
    <property type="match status" value="1"/>
</dbReference>
<gene>
    <name evidence="13" type="ORF">H8717_13785</name>
</gene>
<dbReference type="Pfam" id="PF03737">
    <property type="entry name" value="RraA-like"/>
    <property type="match status" value="1"/>
</dbReference>
<evidence type="ECO:0000313" key="14">
    <source>
        <dbReference type="Proteomes" id="UP000658131"/>
    </source>
</evidence>
<proteinExistence type="inferred from homology"/>
<reference evidence="13 14" key="1">
    <citation type="submission" date="2020-08" db="EMBL/GenBank/DDBJ databases">
        <title>Genome public.</title>
        <authorList>
            <person name="Liu C."/>
            <person name="Sun Q."/>
        </authorList>
    </citation>
    <scope>NUCLEOTIDE SEQUENCE [LARGE SCALE GENOMIC DNA]</scope>
    <source>
        <strain evidence="13 14">BX1</strain>
    </source>
</reference>
<dbReference type="EMBL" id="JACRTB010000032">
    <property type="protein sequence ID" value="MBC8577469.1"/>
    <property type="molecule type" value="Genomic_DNA"/>
</dbReference>
<comment type="catalytic activity">
    <reaction evidence="1">
        <text>4-hydroxy-4-methyl-2-oxoglutarate = 2 pyruvate</text>
        <dbReference type="Rhea" id="RHEA:22748"/>
        <dbReference type="ChEBI" id="CHEBI:15361"/>
        <dbReference type="ChEBI" id="CHEBI:58276"/>
        <dbReference type="EC" id="4.1.3.17"/>
    </reaction>
</comment>
<evidence type="ECO:0000256" key="3">
    <source>
        <dbReference type="ARBA" id="ARBA00008621"/>
    </source>
</evidence>
<evidence type="ECO:0000256" key="9">
    <source>
        <dbReference type="ARBA" id="ARBA00029596"/>
    </source>
</evidence>
<name>A0ABR7NMD2_9FIRM</name>
<dbReference type="CDD" id="cd16841">
    <property type="entry name" value="RraA_family"/>
    <property type="match status" value="1"/>
</dbReference>
<organism evidence="13 14">
    <name type="scientific">Yanshouia hominis</name>
    <dbReference type="NCBI Taxonomy" id="2763673"/>
    <lineage>
        <taxon>Bacteria</taxon>
        <taxon>Bacillati</taxon>
        <taxon>Bacillota</taxon>
        <taxon>Clostridia</taxon>
        <taxon>Eubacteriales</taxon>
        <taxon>Oscillospiraceae</taxon>
        <taxon>Yanshouia</taxon>
    </lineage>
</organism>